<dbReference type="STRING" id="6832.A0A553NBE7"/>
<keyword evidence="3" id="KW-1185">Reference proteome</keyword>
<feature type="region of interest" description="Disordered" evidence="1">
    <location>
        <begin position="1"/>
        <end position="158"/>
    </location>
</feature>
<dbReference type="EMBL" id="VCGU01000458">
    <property type="protein sequence ID" value="TRY62735.1"/>
    <property type="molecule type" value="Genomic_DNA"/>
</dbReference>
<reference evidence="2 3" key="1">
    <citation type="journal article" date="2018" name="Nat. Ecol. Evol.">
        <title>Genomic signatures of mitonuclear coevolution across populations of Tigriopus californicus.</title>
        <authorList>
            <person name="Barreto F.S."/>
            <person name="Watson E.T."/>
            <person name="Lima T.G."/>
            <person name="Willett C.S."/>
            <person name="Edmands S."/>
            <person name="Li W."/>
            <person name="Burton R.S."/>
        </authorList>
    </citation>
    <scope>NUCLEOTIDE SEQUENCE [LARGE SCALE GENOMIC DNA]</scope>
    <source>
        <strain evidence="2 3">San Diego</strain>
    </source>
</reference>
<accession>A0A553NBE7</accession>
<evidence type="ECO:0000313" key="2">
    <source>
        <dbReference type="EMBL" id="TRY62735.1"/>
    </source>
</evidence>
<name>A0A553NBE7_TIGCA</name>
<feature type="compositionally biased region" description="Acidic residues" evidence="1">
    <location>
        <begin position="30"/>
        <end position="53"/>
    </location>
</feature>
<proteinExistence type="predicted"/>
<sequence>MPLTQPVASRGLRSQRKANRQPGGPNPFEVVDDVVDPEDSLMADPFELEMENELEQRAQHAQKAQGWTEPLKGEDLDPGPSSSSASGTYDPIYFDSDDEDHDKDKETESENQPESSLATPSKRKMMSNDELLYDPDQDDRDQAWADSVRKQYLPDQHR</sequence>
<dbReference type="AlphaFoldDB" id="A0A553NBE7"/>
<gene>
    <name evidence="2" type="ORF">TCAL_00814</name>
</gene>
<organism evidence="2 3">
    <name type="scientific">Tigriopus californicus</name>
    <name type="common">Marine copepod</name>
    <dbReference type="NCBI Taxonomy" id="6832"/>
    <lineage>
        <taxon>Eukaryota</taxon>
        <taxon>Metazoa</taxon>
        <taxon>Ecdysozoa</taxon>
        <taxon>Arthropoda</taxon>
        <taxon>Crustacea</taxon>
        <taxon>Multicrustacea</taxon>
        <taxon>Hexanauplia</taxon>
        <taxon>Copepoda</taxon>
        <taxon>Harpacticoida</taxon>
        <taxon>Harpacticidae</taxon>
        <taxon>Tigriopus</taxon>
    </lineage>
</organism>
<evidence type="ECO:0000313" key="3">
    <source>
        <dbReference type="Proteomes" id="UP000318571"/>
    </source>
</evidence>
<dbReference type="Proteomes" id="UP000318571">
    <property type="component" value="Chromosome 10"/>
</dbReference>
<protein>
    <submittedName>
        <fullName evidence="2">Uncharacterized protein</fullName>
    </submittedName>
</protein>
<evidence type="ECO:0000256" key="1">
    <source>
        <dbReference type="SAM" id="MobiDB-lite"/>
    </source>
</evidence>
<feature type="compositionally biased region" description="Basic and acidic residues" evidence="1">
    <location>
        <begin position="140"/>
        <end position="149"/>
    </location>
</feature>
<comment type="caution">
    <text evidence="2">The sequence shown here is derived from an EMBL/GenBank/DDBJ whole genome shotgun (WGS) entry which is preliminary data.</text>
</comment>